<dbReference type="AlphaFoldDB" id="A0A6N7XID5"/>
<proteinExistence type="predicted"/>
<dbReference type="GO" id="GO:0016740">
    <property type="term" value="F:transferase activity"/>
    <property type="evidence" value="ECO:0007669"/>
    <property type="project" value="UniProtKB-KW"/>
</dbReference>
<dbReference type="InterPro" id="IPR014942">
    <property type="entry name" value="AbiEii"/>
</dbReference>
<evidence type="ECO:0000313" key="1">
    <source>
        <dbReference type="EMBL" id="MST70704.1"/>
    </source>
</evidence>
<dbReference type="EMBL" id="VUNA01000008">
    <property type="protein sequence ID" value="MST70704.1"/>
    <property type="molecule type" value="Genomic_DNA"/>
</dbReference>
<dbReference type="Proteomes" id="UP000469424">
    <property type="component" value="Unassembled WGS sequence"/>
</dbReference>
<keyword evidence="1" id="KW-0808">Transferase</keyword>
<organism evidence="1 2">
    <name type="scientific">Mogibacterium kristiansenii</name>
    <dbReference type="NCBI Taxonomy" id="2606708"/>
    <lineage>
        <taxon>Bacteria</taxon>
        <taxon>Bacillati</taxon>
        <taxon>Bacillota</taxon>
        <taxon>Clostridia</taxon>
        <taxon>Peptostreptococcales</taxon>
        <taxon>Anaerovoracaceae</taxon>
        <taxon>Mogibacterium</taxon>
    </lineage>
</organism>
<dbReference type="RefSeq" id="WP_154554267.1">
    <property type="nucleotide sequence ID" value="NZ_VUNA01000008.1"/>
</dbReference>
<keyword evidence="2" id="KW-1185">Reference proteome</keyword>
<name>A0A6N7XID5_9FIRM</name>
<sequence>MYQLIKQPEDQLRILFRNTAQKTGLHEAIVEKDFWVCLTLDYLFHSCPWKEAFTFKGGTSLSKCYGLIKRFSEDIDLILDWRVLGYGLNEPWKQRSNTKQDAFNKEANSRAKTFLSEQLLPVLKEDMSKILGKEASFYILPEDPQTICFQYPKIFEDSNTMQTIRLEIGALAAWTPSVAKTIAPYVAEAYPKIFSRPDTTILTASAERTFWEKATILHHEANRPENLSMPGRYSRHYYDLYCIAHSDIKESAYSNIALLKRVTDFKMKFYPRKWAHYELAVPGTLKLLPPEYRMEDLQKDYNSMKNMLFGEYPDFQTLMKFIGNLEKEINSLTKL</sequence>
<protein>
    <submittedName>
        <fullName evidence="1">Nucleotidyl transferase AbiEii/AbiGii toxin family protein</fullName>
    </submittedName>
</protein>
<comment type="caution">
    <text evidence="1">The sequence shown here is derived from an EMBL/GenBank/DDBJ whole genome shotgun (WGS) entry which is preliminary data.</text>
</comment>
<accession>A0A6N7XID5</accession>
<evidence type="ECO:0000313" key="2">
    <source>
        <dbReference type="Proteomes" id="UP000469424"/>
    </source>
</evidence>
<reference evidence="1 2" key="1">
    <citation type="submission" date="2019-08" db="EMBL/GenBank/DDBJ databases">
        <title>In-depth cultivation of the pig gut microbiome towards novel bacterial diversity and tailored functional studies.</title>
        <authorList>
            <person name="Wylensek D."/>
            <person name="Hitch T.C.A."/>
            <person name="Clavel T."/>
        </authorList>
    </citation>
    <scope>NUCLEOTIDE SEQUENCE [LARGE SCALE GENOMIC DNA]</scope>
    <source>
        <strain evidence="1 2">WCA-MUC-591-APC-4B</strain>
    </source>
</reference>
<gene>
    <name evidence="1" type="ORF">FYJ65_05005</name>
</gene>
<dbReference type="Gene3D" id="3.10.450.620">
    <property type="entry name" value="JHP933, nucleotidyltransferase-like core domain"/>
    <property type="match status" value="1"/>
</dbReference>
<dbReference type="Pfam" id="PF08843">
    <property type="entry name" value="AbiEii"/>
    <property type="match status" value="1"/>
</dbReference>